<gene>
    <name evidence="4" type="ORF">ACJMK2_004288</name>
</gene>
<dbReference type="Proteomes" id="UP001634394">
    <property type="component" value="Unassembled WGS sequence"/>
</dbReference>
<feature type="transmembrane region" description="Helical" evidence="2">
    <location>
        <begin position="224"/>
        <end position="247"/>
    </location>
</feature>
<feature type="transmembrane region" description="Helical" evidence="2">
    <location>
        <begin position="74"/>
        <end position="92"/>
    </location>
</feature>
<dbReference type="InterPro" id="IPR020846">
    <property type="entry name" value="MFS_dom"/>
</dbReference>
<keyword evidence="2" id="KW-1133">Transmembrane helix</keyword>
<dbReference type="InterPro" id="IPR050327">
    <property type="entry name" value="Proton-linked_MCT"/>
</dbReference>
<evidence type="ECO:0000256" key="2">
    <source>
        <dbReference type="SAM" id="Phobius"/>
    </source>
</evidence>
<feature type="transmembrane region" description="Helical" evidence="2">
    <location>
        <begin position="381"/>
        <end position="403"/>
    </location>
</feature>
<dbReference type="EMBL" id="JBJQND010000001">
    <property type="protein sequence ID" value="KAL3892048.1"/>
    <property type="molecule type" value="Genomic_DNA"/>
</dbReference>
<evidence type="ECO:0000313" key="5">
    <source>
        <dbReference type="Proteomes" id="UP001634394"/>
    </source>
</evidence>
<dbReference type="Pfam" id="PF07690">
    <property type="entry name" value="MFS_1"/>
    <property type="match status" value="1"/>
</dbReference>
<keyword evidence="2" id="KW-0472">Membrane</keyword>
<feature type="transmembrane region" description="Helical" evidence="2">
    <location>
        <begin position="313"/>
        <end position="337"/>
    </location>
</feature>
<feature type="transmembrane region" description="Helical" evidence="2">
    <location>
        <begin position="46"/>
        <end position="67"/>
    </location>
</feature>
<dbReference type="SUPFAM" id="SSF103473">
    <property type="entry name" value="MFS general substrate transporter"/>
    <property type="match status" value="1"/>
</dbReference>
<dbReference type="PANTHER" id="PTHR11360:SF260">
    <property type="entry name" value="MFS DOMAIN-CONTAINING PROTEIN"/>
    <property type="match status" value="1"/>
</dbReference>
<feature type="transmembrane region" description="Helical" evidence="2">
    <location>
        <begin position="349"/>
        <end position="369"/>
    </location>
</feature>
<proteinExistence type="predicted"/>
<name>A0ABD3Y357_SINWO</name>
<keyword evidence="2" id="KW-0812">Transmembrane</keyword>
<dbReference type="InterPro" id="IPR011701">
    <property type="entry name" value="MFS"/>
</dbReference>
<feature type="transmembrane region" description="Helical" evidence="2">
    <location>
        <begin position="98"/>
        <end position="120"/>
    </location>
</feature>
<organism evidence="4 5">
    <name type="scientific">Sinanodonta woodiana</name>
    <name type="common">Chinese pond mussel</name>
    <name type="synonym">Anodonta woodiana</name>
    <dbReference type="NCBI Taxonomy" id="1069815"/>
    <lineage>
        <taxon>Eukaryota</taxon>
        <taxon>Metazoa</taxon>
        <taxon>Spiralia</taxon>
        <taxon>Lophotrochozoa</taxon>
        <taxon>Mollusca</taxon>
        <taxon>Bivalvia</taxon>
        <taxon>Autobranchia</taxon>
        <taxon>Heteroconchia</taxon>
        <taxon>Palaeoheterodonta</taxon>
        <taxon>Unionida</taxon>
        <taxon>Unionoidea</taxon>
        <taxon>Unionidae</taxon>
        <taxon>Unioninae</taxon>
        <taxon>Sinanodonta</taxon>
    </lineage>
</organism>
<dbReference type="GO" id="GO:0016020">
    <property type="term" value="C:membrane"/>
    <property type="evidence" value="ECO:0007669"/>
    <property type="project" value="UniProtKB-SubCell"/>
</dbReference>
<keyword evidence="5" id="KW-1185">Reference proteome</keyword>
<dbReference type="AlphaFoldDB" id="A0ABD3Y357"/>
<dbReference type="PROSITE" id="PS50850">
    <property type="entry name" value="MFS"/>
    <property type="match status" value="1"/>
</dbReference>
<feature type="domain" description="Major facilitator superfamily (MFS) profile" evidence="3">
    <location>
        <begin position="5"/>
        <end position="408"/>
    </location>
</feature>
<dbReference type="Gene3D" id="1.20.1250.20">
    <property type="entry name" value="MFS general substrate transporter like domains"/>
    <property type="match status" value="1"/>
</dbReference>
<comment type="subcellular location">
    <subcellularLocation>
        <location evidence="1">Membrane</location>
        <topology evidence="1">Multi-pass membrane protein</topology>
    </subcellularLocation>
</comment>
<dbReference type="PANTHER" id="PTHR11360">
    <property type="entry name" value="MONOCARBOXYLATE TRANSPORTER"/>
    <property type="match status" value="1"/>
</dbReference>
<protein>
    <recommendedName>
        <fullName evidence="3">Major facilitator superfamily (MFS) profile domain-containing protein</fullName>
    </recommendedName>
</protein>
<evidence type="ECO:0000259" key="3">
    <source>
        <dbReference type="PROSITE" id="PS50850"/>
    </source>
</evidence>
<sequence length="426" mass="46310">MAHHRWIVALSTYLTEFISMGLTFAFPVLFSTVLETFRDSRAKTATIASVLLGVLGCTGIITGLVIQRIGPRKAGFVAGLLMGIGWIISFFATSVLYLVLVLAVPMGIGCSLVAISISRTLSYHFPGKHGQIALSVQATASGVGRIVFTYVLTSCVNTFGLRGTFLIMGAVLLNCSILSILWSTEMLTPLETSQVVSKKAKHNTEKRREENFFMQFCPVLTDKIFLLFLIGVSFLYVPHAGFIIMFADIMKNRGFTEDNIQLAFVIHSTCNVCGRLSFGFLKQIPRVSSLFLVFLLVCMSTISFSTLQFAKQFWTTVIACSVLGFEMGATVTAMSIGTLKLVGPEQFPFGLGLLYTTIGVGNAVVGPISGTIRDVTGSYRISLWTSALSAGVAVISILVAMIMKHRSKPRNVTLSVSFDDSNITKF</sequence>
<feature type="transmembrane region" description="Helical" evidence="2">
    <location>
        <begin position="159"/>
        <end position="182"/>
    </location>
</feature>
<comment type="caution">
    <text evidence="4">The sequence shown here is derived from an EMBL/GenBank/DDBJ whole genome shotgun (WGS) entry which is preliminary data.</text>
</comment>
<feature type="transmembrane region" description="Helical" evidence="2">
    <location>
        <begin position="12"/>
        <end position="34"/>
    </location>
</feature>
<accession>A0ABD3Y357</accession>
<dbReference type="InterPro" id="IPR036259">
    <property type="entry name" value="MFS_trans_sf"/>
</dbReference>
<reference evidence="4 5" key="1">
    <citation type="submission" date="2024-11" db="EMBL/GenBank/DDBJ databases">
        <title>Chromosome-level genome assembly of the freshwater bivalve Anodonta woodiana.</title>
        <authorList>
            <person name="Chen X."/>
        </authorList>
    </citation>
    <scope>NUCLEOTIDE SEQUENCE [LARGE SCALE GENOMIC DNA]</scope>
    <source>
        <strain evidence="4">MN2024</strain>
        <tissue evidence="4">Gills</tissue>
    </source>
</reference>
<evidence type="ECO:0000313" key="4">
    <source>
        <dbReference type="EMBL" id="KAL3892048.1"/>
    </source>
</evidence>
<feature type="transmembrane region" description="Helical" evidence="2">
    <location>
        <begin position="290"/>
        <end position="307"/>
    </location>
</feature>
<evidence type="ECO:0000256" key="1">
    <source>
        <dbReference type="ARBA" id="ARBA00004141"/>
    </source>
</evidence>